<dbReference type="PROSITE" id="PS50983">
    <property type="entry name" value="FE_B12_PBP"/>
    <property type="match status" value="1"/>
</dbReference>
<sequence length="315" mass="34995">MNKFRRPTEYRSGYVPCPFARGVMHNTSLRQLLILLMMTFSISMPRLTALPIQEKQIQSEEPTQAIVSLSPNVTETLYALGVGNLLVGRSDYCNYPEEALSLPSVGTLYNPSLEKLLSLEPTLVISSAFVSEGLLASIRQAGIDVLSLHTDQSVQGTYALIRGVADAVGRQKEAELMILNMQNEVRTVFMEAQNKHKKTVYVVLDFASFDATATGDTFLGEMIELAGGINIAKDATNWTYSKELLMHHDPEIILLSPRWGERGEQTLAEFTSTKPYADLHGDIRLFDADLVSRQGPRTAEALALLYDLIHQESKE</sequence>
<dbReference type="NCBIfam" id="NF038402">
    <property type="entry name" value="TroA_like"/>
    <property type="match status" value="1"/>
</dbReference>
<evidence type="ECO:0000313" key="3">
    <source>
        <dbReference type="EMBL" id="MPM80331.1"/>
    </source>
</evidence>
<dbReference type="InterPro" id="IPR050902">
    <property type="entry name" value="ABC_Transporter_SBP"/>
</dbReference>
<dbReference type="PANTHER" id="PTHR30535:SF34">
    <property type="entry name" value="MOLYBDATE-BINDING PROTEIN MOLA"/>
    <property type="match status" value="1"/>
</dbReference>
<name>A0A645CTU5_9ZZZZ</name>
<dbReference type="GO" id="GO:0071281">
    <property type="term" value="P:cellular response to iron ion"/>
    <property type="evidence" value="ECO:0007669"/>
    <property type="project" value="TreeGrafter"/>
</dbReference>
<dbReference type="InterPro" id="IPR054828">
    <property type="entry name" value="Vit_B12_bind_prot"/>
</dbReference>
<dbReference type="CDD" id="cd01143">
    <property type="entry name" value="YvrC"/>
    <property type="match status" value="1"/>
</dbReference>
<dbReference type="InterPro" id="IPR002491">
    <property type="entry name" value="ABC_transptr_periplasmic_BD"/>
</dbReference>
<organism evidence="3">
    <name type="scientific">bioreactor metagenome</name>
    <dbReference type="NCBI Taxonomy" id="1076179"/>
    <lineage>
        <taxon>unclassified sequences</taxon>
        <taxon>metagenomes</taxon>
        <taxon>ecological metagenomes</taxon>
    </lineage>
</organism>
<reference evidence="3" key="1">
    <citation type="submission" date="2019-08" db="EMBL/GenBank/DDBJ databases">
        <authorList>
            <person name="Kucharzyk K."/>
            <person name="Murdoch R.W."/>
            <person name="Higgins S."/>
            <person name="Loffler F."/>
        </authorList>
    </citation>
    <scope>NUCLEOTIDE SEQUENCE</scope>
</reference>
<protein>
    <submittedName>
        <fullName evidence="3">Vitamin B12-binding protein</fullName>
    </submittedName>
</protein>
<accession>A0A645CTU5</accession>
<keyword evidence="1" id="KW-0732">Signal</keyword>
<comment type="caution">
    <text evidence="3">The sequence shown here is derived from an EMBL/GenBank/DDBJ whole genome shotgun (WGS) entry which is preliminary data.</text>
</comment>
<dbReference type="SUPFAM" id="SSF53807">
    <property type="entry name" value="Helical backbone' metal receptor"/>
    <property type="match status" value="1"/>
</dbReference>
<dbReference type="Gene3D" id="3.40.50.1980">
    <property type="entry name" value="Nitrogenase molybdenum iron protein domain"/>
    <property type="match status" value="2"/>
</dbReference>
<dbReference type="Pfam" id="PF01497">
    <property type="entry name" value="Peripla_BP_2"/>
    <property type="match status" value="1"/>
</dbReference>
<dbReference type="PANTHER" id="PTHR30535">
    <property type="entry name" value="VITAMIN B12-BINDING PROTEIN"/>
    <property type="match status" value="1"/>
</dbReference>
<dbReference type="EMBL" id="VSSQ01029976">
    <property type="protein sequence ID" value="MPM80331.1"/>
    <property type="molecule type" value="Genomic_DNA"/>
</dbReference>
<evidence type="ECO:0000256" key="1">
    <source>
        <dbReference type="ARBA" id="ARBA00022729"/>
    </source>
</evidence>
<proteinExistence type="predicted"/>
<feature type="domain" description="Fe/B12 periplasmic-binding" evidence="2">
    <location>
        <begin position="65"/>
        <end position="313"/>
    </location>
</feature>
<evidence type="ECO:0000259" key="2">
    <source>
        <dbReference type="PROSITE" id="PS50983"/>
    </source>
</evidence>
<gene>
    <name evidence="3" type="primary">btuF_22</name>
    <name evidence="3" type="ORF">SDC9_127378</name>
</gene>
<dbReference type="AlphaFoldDB" id="A0A645CTU5"/>